<protein>
    <submittedName>
        <fullName evidence="2">Uncharacterized protein</fullName>
    </submittedName>
</protein>
<dbReference type="AlphaFoldDB" id="A0A8T0R170"/>
<evidence type="ECO:0000313" key="2">
    <source>
        <dbReference type="EMBL" id="KAG2579056.1"/>
    </source>
</evidence>
<keyword evidence="3" id="KW-1185">Reference proteome</keyword>
<feature type="compositionally biased region" description="Basic residues" evidence="1">
    <location>
        <begin position="17"/>
        <end position="28"/>
    </location>
</feature>
<feature type="compositionally biased region" description="Low complexity" evidence="1">
    <location>
        <begin position="114"/>
        <end position="129"/>
    </location>
</feature>
<feature type="compositionally biased region" description="Low complexity" evidence="1">
    <location>
        <begin position="91"/>
        <end position="100"/>
    </location>
</feature>
<proteinExistence type="predicted"/>
<feature type="region of interest" description="Disordered" evidence="1">
    <location>
        <begin position="73"/>
        <end position="144"/>
    </location>
</feature>
<sequence length="144" mass="15211">MLATATTKPPEFESKCGRKKQKKSHPTRRLLPLPLLLPSLPTSPHTSTVAALPQQWRARPATRWAQAAPADLAAALWSPPGSGRGSRRGRSWASRGSSGASRRRRRCRAGRAGGRSARGAAVAALRRGAAAGGAGGRGGRDHRR</sequence>
<accession>A0A8T0R170</accession>
<feature type="compositionally biased region" description="Low complexity" evidence="1">
    <location>
        <begin position="29"/>
        <end position="48"/>
    </location>
</feature>
<dbReference type="Proteomes" id="UP000823388">
    <property type="component" value="Chromosome 6N"/>
</dbReference>
<evidence type="ECO:0000256" key="1">
    <source>
        <dbReference type="SAM" id="MobiDB-lite"/>
    </source>
</evidence>
<feature type="region of interest" description="Disordered" evidence="1">
    <location>
        <begin position="1"/>
        <end position="51"/>
    </location>
</feature>
<comment type="caution">
    <text evidence="2">The sequence shown here is derived from an EMBL/GenBank/DDBJ whole genome shotgun (WGS) entry which is preliminary data.</text>
</comment>
<organism evidence="2 3">
    <name type="scientific">Panicum virgatum</name>
    <name type="common">Blackwell switchgrass</name>
    <dbReference type="NCBI Taxonomy" id="38727"/>
    <lineage>
        <taxon>Eukaryota</taxon>
        <taxon>Viridiplantae</taxon>
        <taxon>Streptophyta</taxon>
        <taxon>Embryophyta</taxon>
        <taxon>Tracheophyta</taxon>
        <taxon>Spermatophyta</taxon>
        <taxon>Magnoliopsida</taxon>
        <taxon>Liliopsida</taxon>
        <taxon>Poales</taxon>
        <taxon>Poaceae</taxon>
        <taxon>PACMAD clade</taxon>
        <taxon>Panicoideae</taxon>
        <taxon>Panicodae</taxon>
        <taxon>Paniceae</taxon>
        <taxon>Panicinae</taxon>
        <taxon>Panicum</taxon>
        <taxon>Panicum sect. Hiantes</taxon>
    </lineage>
</organism>
<reference evidence="2" key="1">
    <citation type="submission" date="2020-05" db="EMBL/GenBank/DDBJ databases">
        <title>WGS assembly of Panicum virgatum.</title>
        <authorList>
            <person name="Lovell J.T."/>
            <person name="Jenkins J."/>
            <person name="Shu S."/>
            <person name="Juenger T.E."/>
            <person name="Schmutz J."/>
        </authorList>
    </citation>
    <scope>NUCLEOTIDE SEQUENCE</scope>
    <source>
        <strain evidence="2">AP13</strain>
    </source>
</reference>
<name>A0A8T0R170_PANVG</name>
<gene>
    <name evidence="2" type="ORF">PVAP13_6NG146403</name>
</gene>
<evidence type="ECO:0000313" key="3">
    <source>
        <dbReference type="Proteomes" id="UP000823388"/>
    </source>
</evidence>
<dbReference type="EMBL" id="CM029048">
    <property type="protein sequence ID" value="KAG2579056.1"/>
    <property type="molecule type" value="Genomic_DNA"/>
</dbReference>